<dbReference type="Proteomes" id="UP000799537">
    <property type="component" value="Unassembled WGS sequence"/>
</dbReference>
<dbReference type="AlphaFoldDB" id="A0A6A6CU71"/>
<dbReference type="Pfam" id="PF01391">
    <property type="entry name" value="Collagen"/>
    <property type="match status" value="2"/>
</dbReference>
<dbReference type="PANTHER" id="PTHR24023">
    <property type="entry name" value="COLLAGEN ALPHA"/>
    <property type="match status" value="1"/>
</dbReference>
<reference evidence="3" key="1">
    <citation type="journal article" date="2020" name="Stud. Mycol.">
        <title>101 Dothideomycetes genomes: a test case for predicting lifestyles and emergence of pathogens.</title>
        <authorList>
            <person name="Haridas S."/>
            <person name="Albert R."/>
            <person name="Binder M."/>
            <person name="Bloem J."/>
            <person name="Labutti K."/>
            <person name="Salamov A."/>
            <person name="Andreopoulos B."/>
            <person name="Baker S."/>
            <person name="Barry K."/>
            <person name="Bills G."/>
            <person name="Bluhm B."/>
            <person name="Cannon C."/>
            <person name="Castanera R."/>
            <person name="Culley D."/>
            <person name="Daum C."/>
            <person name="Ezra D."/>
            <person name="Gonzalez J."/>
            <person name="Henrissat B."/>
            <person name="Kuo A."/>
            <person name="Liang C."/>
            <person name="Lipzen A."/>
            <person name="Lutzoni F."/>
            <person name="Magnuson J."/>
            <person name="Mondo S."/>
            <person name="Nolan M."/>
            <person name="Ohm R."/>
            <person name="Pangilinan J."/>
            <person name="Park H.-J."/>
            <person name="Ramirez L."/>
            <person name="Alfaro M."/>
            <person name="Sun H."/>
            <person name="Tritt A."/>
            <person name="Yoshinaga Y."/>
            <person name="Zwiers L.-H."/>
            <person name="Turgeon B."/>
            <person name="Goodwin S."/>
            <person name="Spatafora J."/>
            <person name="Crous P."/>
            <person name="Grigoriev I."/>
        </authorList>
    </citation>
    <scope>NUCLEOTIDE SEQUENCE</scope>
    <source>
        <strain evidence="3">ATCC 36951</strain>
    </source>
</reference>
<dbReference type="GO" id="GO:0030020">
    <property type="term" value="F:extracellular matrix structural constituent conferring tensile strength"/>
    <property type="evidence" value="ECO:0007669"/>
    <property type="project" value="TreeGrafter"/>
</dbReference>
<feature type="compositionally biased region" description="Low complexity" evidence="1">
    <location>
        <begin position="341"/>
        <end position="416"/>
    </location>
</feature>
<dbReference type="InterPro" id="IPR008160">
    <property type="entry name" value="Collagen"/>
</dbReference>
<dbReference type="InterPro" id="IPR050149">
    <property type="entry name" value="Collagen_superfamily"/>
</dbReference>
<evidence type="ECO:0000313" key="3">
    <source>
        <dbReference type="EMBL" id="KAF2170263.1"/>
    </source>
</evidence>
<evidence type="ECO:0000313" key="4">
    <source>
        <dbReference type="Proteomes" id="UP000799537"/>
    </source>
</evidence>
<keyword evidence="4" id="KW-1185">Reference proteome</keyword>
<protein>
    <recommendedName>
        <fullName evidence="2">DUF7908 domain-containing protein</fullName>
    </recommendedName>
</protein>
<feature type="compositionally biased region" description="Low complexity" evidence="1">
    <location>
        <begin position="475"/>
        <end position="536"/>
    </location>
</feature>
<gene>
    <name evidence="3" type="ORF">M409DRAFT_19866</name>
</gene>
<dbReference type="GO" id="GO:0031012">
    <property type="term" value="C:extracellular matrix"/>
    <property type="evidence" value="ECO:0007669"/>
    <property type="project" value="TreeGrafter"/>
</dbReference>
<evidence type="ECO:0000256" key="1">
    <source>
        <dbReference type="SAM" id="MobiDB-lite"/>
    </source>
</evidence>
<dbReference type="GO" id="GO:0030198">
    <property type="term" value="P:extracellular matrix organization"/>
    <property type="evidence" value="ECO:0007669"/>
    <property type="project" value="TreeGrafter"/>
</dbReference>
<dbReference type="PANTHER" id="PTHR24023:SF1095">
    <property type="entry name" value="EGF-LIKE DOMAIN-CONTAINING PROTEIN"/>
    <property type="match status" value="1"/>
</dbReference>
<feature type="region of interest" description="Disordered" evidence="1">
    <location>
        <begin position="334"/>
        <end position="536"/>
    </location>
</feature>
<accession>A0A6A6CU71</accession>
<sequence length="536" mass="53148">MLYLSPALRNVLIGLILSYPIPSTAKDACDLTYDLHQGIVHEQPVSINTDVLWNTTFFPIPEHGVTVTNAPTSFRGITTFRWTELLSYTTKVRSPSLASEAQVASISATPTPAFAESEFVLLVLGDKRNEKRQSGSVYMSAFGTITNDCTTSPIYAITNGVLTATVNGTMYTYSATAGLPYIQFAPTTIPGAITTQFTIGSGGTLTWFNAAFYNGQASFCALQNGTVYAVLQENAQPEACLFIQLSLFAASSCQGLVLSSGPTGPTGPMGPTGPTDKCRVFDIADYKLTIRTTDRGQASTGPSGATDTYYHFPWKFLRLTFLHEPQELQISTGISGQVGATGPTGPTGSIGPSGPTGQSGQIGAIGPTGPTGSIGPSGATGQSGQIGAIGPTGPTGSIGPSGPSGASGQVGASGPSGRTGASGQIGAIGPSGPTGPTGSIGPAGATGLTGPTGSTGPSGPSGATGISGQIGATGSVGPSGPSGMSGQVGAIGPTGSQGSQGIPGPSGPSGPQGASGLIGATGSTGPTGSTVSSLLP</sequence>
<dbReference type="GeneID" id="54558399"/>
<dbReference type="OrthoDB" id="3563678at2759"/>
<name>A0A6A6CU71_ZASCE</name>
<feature type="domain" description="DUF7908" evidence="2">
    <location>
        <begin position="115"/>
        <end position="249"/>
    </location>
</feature>
<proteinExistence type="predicted"/>
<evidence type="ECO:0000259" key="2">
    <source>
        <dbReference type="Pfam" id="PF25485"/>
    </source>
</evidence>
<dbReference type="InterPro" id="IPR057230">
    <property type="entry name" value="DUF7908"/>
</dbReference>
<dbReference type="RefSeq" id="XP_033671152.1">
    <property type="nucleotide sequence ID" value="XM_033805127.1"/>
</dbReference>
<organism evidence="3 4">
    <name type="scientific">Zasmidium cellare ATCC 36951</name>
    <dbReference type="NCBI Taxonomy" id="1080233"/>
    <lineage>
        <taxon>Eukaryota</taxon>
        <taxon>Fungi</taxon>
        <taxon>Dikarya</taxon>
        <taxon>Ascomycota</taxon>
        <taxon>Pezizomycotina</taxon>
        <taxon>Dothideomycetes</taxon>
        <taxon>Dothideomycetidae</taxon>
        <taxon>Mycosphaerellales</taxon>
        <taxon>Mycosphaerellaceae</taxon>
        <taxon>Zasmidium</taxon>
    </lineage>
</organism>
<dbReference type="Pfam" id="PF25485">
    <property type="entry name" value="DUF7908"/>
    <property type="match status" value="1"/>
</dbReference>
<dbReference type="EMBL" id="ML993586">
    <property type="protein sequence ID" value="KAF2170263.1"/>
    <property type="molecule type" value="Genomic_DNA"/>
</dbReference>
<feature type="compositionally biased region" description="Low complexity" evidence="1">
    <location>
        <begin position="425"/>
        <end position="467"/>
    </location>
</feature>